<dbReference type="PATRIC" id="fig|42253.5.peg.1574"/>
<dbReference type="GO" id="GO:0009236">
    <property type="term" value="P:cobalamin biosynthetic process"/>
    <property type="evidence" value="ECO:0007669"/>
    <property type="project" value="UniProtKB-KW"/>
</dbReference>
<dbReference type="CDD" id="cd06578">
    <property type="entry name" value="HemD"/>
    <property type="match status" value="1"/>
</dbReference>
<dbReference type="FunFam" id="3.30.950.10:FF:000001">
    <property type="entry name" value="Siroheme synthase"/>
    <property type="match status" value="1"/>
</dbReference>
<keyword evidence="6" id="KW-0949">S-adenosyl-L-methionine</keyword>
<dbReference type="NCBIfam" id="TIGR01469">
    <property type="entry name" value="cobA_cysG_Cterm"/>
    <property type="match status" value="1"/>
</dbReference>
<dbReference type="Gene3D" id="3.40.50.10090">
    <property type="match status" value="2"/>
</dbReference>
<keyword evidence="13" id="KW-0456">Lyase</keyword>
<dbReference type="NCBIfam" id="NF004790">
    <property type="entry name" value="PRK06136.1"/>
    <property type="match status" value="1"/>
</dbReference>
<dbReference type="Pfam" id="PF02602">
    <property type="entry name" value="HEM4"/>
    <property type="match status" value="1"/>
</dbReference>
<evidence type="ECO:0000256" key="4">
    <source>
        <dbReference type="ARBA" id="ARBA00022603"/>
    </source>
</evidence>
<keyword evidence="3" id="KW-0169">Cobalamin biosynthesis</keyword>
<dbReference type="Gene3D" id="3.30.950.10">
    <property type="entry name" value="Methyltransferase, Cobalt-precorrin-4 Transmethylase, Domain 2"/>
    <property type="match status" value="1"/>
</dbReference>
<dbReference type="InterPro" id="IPR003043">
    <property type="entry name" value="Uropor_MeTrfase_CS"/>
</dbReference>
<gene>
    <name evidence="13" type="primary">cobA</name>
    <name evidence="13" type="synonym">hemD</name>
    <name evidence="13" type="ORF">NITMOv2_1602</name>
</gene>
<dbReference type="GO" id="GO:0004852">
    <property type="term" value="F:uroporphyrinogen-III synthase activity"/>
    <property type="evidence" value="ECO:0007669"/>
    <property type="project" value="InterPro"/>
</dbReference>
<reference evidence="13 14" key="1">
    <citation type="journal article" date="2015" name="Proc. Natl. Acad. Sci. U.S.A.">
        <title>Expanded metabolic versatility of ubiquitous nitrite-oxidizing bacteria from the genus Nitrospira.</title>
        <authorList>
            <person name="Koch H."/>
            <person name="Lucker S."/>
            <person name="Albertsen M."/>
            <person name="Kitzinger K."/>
            <person name="Herbold C."/>
            <person name="Spieck E."/>
            <person name="Nielsen P.H."/>
            <person name="Wagner M."/>
            <person name="Daims H."/>
        </authorList>
    </citation>
    <scope>NUCLEOTIDE SEQUENCE [LARGE SCALE GENOMIC DNA]</scope>
    <source>
        <strain evidence="13 14">NSP M-1</strain>
    </source>
</reference>
<evidence type="ECO:0000256" key="5">
    <source>
        <dbReference type="ARBA" id="ARBA00022679"/>
    </source>
</evidence>
<dbReference type="Pfam" id="PF00590">
    <property type="entry name" value="TP_methylase"/>
    <property type="match status" value="1"/>
</dbReference>
<evidence type="ECO:0000313" key="14">
    <source>
        <dbReference type="Proteomes" id="UP000069205"/>
    </source>
</evidence>
<dbReference type="EMBL" id="CP011801">
    <property type="protein sequence ID" value="ALA58026.1"/>
    <property type="molecule type" value="Genomic_DNA"/>
</dbReference>
<keyword evidence="4 10" id="KW-0489">Methyltransferase</keyword>
<dbReference type="GO" id="GO:0032259">
    <property type="term" value="P:methylation"/>
    <property type="evidence" value="ECO:0007669"/>
    <property type="project" value="UniProtKB-KW"/>
</dbReference>
<dbReference type="InterPro" id="IPR014777">
    <property type="entry name" value="4pyrrole_Mease_sub1"/>
</dbReference>
<dbReference type="InterPro" id="IPR006366">
    <property type="entry name" value="CobA/CysG_C"/>
</dbReference>
<evidence type="ECO:0000256" key="9">
    <source>
        <dbReference type="ARBA" id="ARBA00060548"/>
    </source>
</evidence>
<evidence type="ECO:0000259" key="11">
    <source>
        <dbReference type="Pfam" id="PF00590"/>
    </source>
</evidence>
<keyword evidence="5 10" id="KW-0808">Transferase</keyword>
<dbReference type="PANTHER" id="PTHR45790:SF3">
    <property type="entry name" value="S-ADENOSYL-L-METHIONINE-DEPENDENT UROPORPHYRINOGEN III METHYLTRANSFERASE, CHLOROPLASTIC"/>
    <property type="match status" value="1"/>
</dbReference>
<dbReference type="InterPro" id="IPR003754">
    <property type="entry name" value="4pyrrol_synth_uPrphyn_synth"/>
</dbReference>
<evidence type="ECO:0000256" key="2">
    <source>
        <dbReference type="ARBA" id="ARBA00012162"/>
    </source>
</evidence>
<dbReference type="SUPFAM" id="SSF69618">
    <property type="entry name" value="HemD-like"/>
    <property type="match status" value="1"/>
</dbReference>
<name>A0A0K2GAM7_NITMO</name>
<dbReference type="SUPFAM" id="SSF53790">
    <property type="entry name" value="Tetrapyrrole methylase"/>
    <property type="match status" value="1"/>
</dbReference>
<dbReference type="GO" id="GO:0019354">
    <property type="term" value="P:siroheme biosynthetic process"/>
    <property type="evidence" value="ECO:0007669"/>
    <property type="project" value="InterPro"/>
</dbReference>
<comment type="pathway">
    <text evidence="8">Porphyrin-containing compound metabolism; siroheme biosynthesis; precorrin-2 from uroporphyrinogen III: step 1/1.</text>
</comment>
<evidence type="ECO:0000256" key="6">
    <source>
        <dbReference type="ARBA" id="ARBA00022691"/>
    </source>
</evidence>
<keyword evidence="7" id="KW-0627">Porphyrin biosynthesis</keyword>
<dbReference type="EC" id="2.1.1.107" evidence="2"/>
<proteinExistence type="inferred from homology"/>
<feature type="domain" description="Tetrapyrrole biosynthesis uroporphyrinogen III synthase" evidence="12">
    <location>
        <begin position="273"/>
        <end position="481"/>
    </location>
</feature>
<dbReference type="AlphaFoldDB" id="A0A0K2GAM7"/>
<comment type="similarity">
    <text evidence="1 10">Belongs to the precorrin methyltransferase family.</text>
</comment>
<dbReference type="PANTHER" id="PTHR45790">
    <property type="entry name" value="SIROHEME SYNTHASE-RELATED"/>
    <property type="match status" value="1"/>
</dbReference>
<dbReference type="Gene3D" id="3.40.1010.10">
    <property type="entry name" value="Cobalt-precorrin-4 Transmethylase, Domain 1"/>
    <property type="match status" value="1"/>
</dbReference>
<dbReference type="Proteomes" id="UP000069205">
    <property type="component" value="Chromosome"/>
</dbReference>
<dbReference type="InterPro" id="IPR036108">
    <property type="entry name" value="4pyrrol_syn_uPrphyn_synt_sf"/>
</dbReference>
<evidence type="ECO:0000256" key="10">
    <source>
        <dbReference type="RuleBase" id="RU003960"/>
    </source>
</evidence>
<dbReference type="PROSITE" id="PS00839">
    <property type="entry name" value="SUMT_1"/>
    <property type="match status" value="1"/>
</dbReference>
<dbReference type="CDD" id="cd11642">
    <property type="entry name" value="SUMT"/>
    <property type="match status" value="1"/>
</dbReference>
<dbReference type="InterPro" id="IPR000878">
    <property type="entry name" value="4pyrrol_Mease"/>
</dbReference>
<evidence type="ECO:0000256" key="8">
    <source>
        <dbReference type="ARBA" id="ARBA00025705"/>
    </source>
</evidence>
<dbReference type="InterPro" id="IPR014776">
    <property type="entry name" value="4pyrrole_Mease_sub2"/>
</dbReference>
<evidence type="ECO:0000256" key="7">
    <source>
        <dbReference type="ARBA" id="ARBA00023244"/>
    </source>
</evidence>
<sequence length="491" mass="51509">MRTDPDARTGMVYLVGAGPGDPGLLTVRALELLRAADVVAHDALVSPAILSLVGPQVELVCVGRRHGVGATSYRVHPEVLSRAKAGCTVVRLKAGDPLIFGRGGEEAEQLAEAGIPFMIVPGISSALGAAAYAGIPLTHRLHASDVTFLSGHDVEGSHRSLTDWSRAATGRGTLVIFMAARKLSANLQRLIQAGRSAETPAAYIASATTPDQKVIIGTLATLPEKTADVDPTAPALVIVGHVVRLREGIAWFERRPLAGRRLLVARARPGRSAVAAELRALGAEVLEVPEVEVVPLNGTSQIKAALARLHEFRGIVFGCAAGVDALVPYAASLDVPVIAVGAGATEALTRHGITSAVSIRGACQDALREHSVFLQDGPFLLVTAEDGRPNLRDEFTRLGVDVKVVAAYRYVHRMPSLPLAPIDLVVLPSSSAARVMLSSDFGEALRRVPMAAIGPQTEQAARDRGALAVVRAEEDTVSSLVSLAVSMLETV</sequence>
<dbReference type="InterPro" id="IPR035996">
    <property type="entry name" value="4pyrrol_Methylase_sf"/>
</dbReference>
<dbReference type="STRING" id="42253.NITMOv2_1602"/>
<accession>A0A0K2GAM7</accession>
<evidence type="ECO:0000256" key="1">
    <source>
        <dbReference type="ARBA" id="ARBA00005879"/>
    </source>
</evidence>
<dbReference type="FunFam" id="3.40.1010.10:FF:000001">
    <property type="entry name" value="Siroheme synthase"/>
    <property type="match status" value="1"/>
</dbReference>
<evidence type="ECO:0000313" key="13">
    <source>
        <dbReference type="EMBL" id="ALA58026.1"/>
    </source>
</evidence>
<protein>
    <recommendedName>
        <fullName evidence="2">uroporphyrinogen-III C-methyltransferase</fullName>
        <ecNumber evidence="2">2.1.1.107</ecNumber>
    </recommendedName>
</protein>
<dbReference type="KEGG" id="nmv:NITMOv2_1602"/>
<keyword evidence="14" id="KW-1185">Reference proteome</keyword>
<dbReference type="GO" id="GO:0004851">
    <property type="term" value="F:uroporphyrin-III C-methyltransferase activity"/>
    <property type="evidence" value="ECO:0007669"/>
    <property type="project" value="UniProtKB-EC"/>
</dbReference>
<evidence type="ECO:0000259" key="12">
    <source>
        <dbReference type="Pfam" id="PF02602"/>
    </source>
</evidence>
<dbReference type="InterPro" id="IPR050161">
    <property type="entry name" value="Siro_Cobalamin_biosynth"/>
</dbReference>
<comment type="pathway">
    <text evidence="9">Cofactor biosynthesis; adenosylcobalamin biosynthesis; precorrin-2 from uroporphyrinogen III: step 1/1.</text>
</comment>
<feature type="domain" description="Tetrapyrrole methylase" evidence="11">
    <location>
        <begin position="11"/>
        <end position="222"/>
    </location>
</feature>
<evidence type="ECO:0000256" key="3">
    <source>
        <dbReference type="ARBA" id="ARBA00022573"/>
    </source>
</evidence>
<dbReference type="PROSITE" id="PS00840">
    <property type="entry name" value="SUMT_2"/>
    <property type="match status" value="1"/>
</dbReference>
<organism evidence="13 14">
    <name type="scientific">Nitrospira moscoviensis</name>
    <dbReference type="NCBI Taxonomy" id="42253"/>
    <lineage>
        <taxon>Bacteria</taxon>
        <taxon>Pseudomonadati</taxon>
        <taxon>Nitrospirota</taxon>
        <taxon>Nitrospiria</taxon>
        <taxon>Nitrospirales</taxon>
        <taxon>Nitrospiraceae</taxon>
        <taxon>Nitrospira</taxon>
    </lineage>
</organism>